<organism evidence="1 2">
    <name type="scientific">Helicobacter marmotae</name>
    <dbReference type="NCBI Taxonomy" id="152490"/>
    <lineage>
        <taxon>Bacteria</taxon>
        <taxon>Pseudomonadati</taxon>
        <taxon>Campylobacterota</taxon>
        <taxon>Epsilonproteobacteria</taxon>
        <taxon>Campylobacterales</taxon>
        <taxon>Helicobacteraceae</taxon>
        <taxon>Helicobacter</taxon>
    </lineage>
</organism>
<dbReference type="Proteomes" id="UP000256599">
    <property type="component" value="Unassembled WGS sequence"/>
</dbReference>
<evidence type="ECO:0000313" key="1">
    <source>
        <dbReference type="EMBL" id="RDU60274.1"/>
    </source>
</evidence>
<dbReference type="AlphaFoldDB" id="A0A3D8I6B2"/>
<accession>A0A3D8I6B2</accession>
<dbReference type="Pfam" id="PF09674">
    <property type="entry name" value="DUF2400"/>
    <property type="match status" value="1"/>
</dbReference>
<dbReference type="InterPro" id="IPR014127">
    <property type="entry name" value="CHP02757"/>
</dbReference>
<protein>
    <submittedName>
        <fullName evidence="1">TIGR02757 family protein</fullName>
    </submittedName>
</protein>
<dbReference type="OrthoDB" id="9773332at2"/>
<sequence>MQKLKATLEAHYALANTPEELSENKPDPLLVAKSHQNTPYSAEIALICAMLSYGNAKAIVKMLQSLDFRLLESAHKIHTSPIEAFPYYRFQTRDDIKNLFFIVALCLERGGIKQYFKQAYSNPPFAQKAWKQSKNPYHAHILYGIYCCIDMLKDYAKQSHIPISKGLNFALGTSLKEQLQQKVALSHNASALKRWNMLLRWLARKDELDMGIWQDFISPKHLILPLDTHTFKLCKQLGILHTHAYNLQSALYASDTLASLCKDDPIKYDFALYRLGQSGEYRHLFV</sequence>
<dbReference type="RefSeq" id="WP_104699521.1">
    <property type="nucleotide sequence ID" value="NZ_FZPP01000007.1"/>
</dbReference>
<keyword evidence="2" id="KW-1185">Reference proteome</keyword>
<comment type="caution">
    <text evidence="1">The sequence shown here is derived from an EMBL/GenBank/DDBJ whole genome shotgun (WGS) entry which is preliminary data.</text>
</comment>
<dbReference type="NCBIfam" id="TIGR02757">
    <property type="entry name" value="TIGR02757 family protein"/>
    <property type="match status" value="1"/>
</dbReference>
<evidence type="ECO:0000313" key="2">
    <source>
        <dbReference type="Proteomes" id="UP000256599"/>
    </source>
</evidence>
<dbReference type="EMBL" id="NXLR01000004">
    <property type="protein sequence ID" value="RDU60274.1"/>
    <property type="molecule type" value="Genomic_DNA"/>
</dbReference>
<proteinExistence type="predicted"/>
<reference evidence="1 2" key="1">
    <citation type="submission" date="2018-04" db="EMBL/GenBank/DDBJ databases">
        <title>Novel Campyloabacter and Helicobacter Species and Strains.</title>
        <authorList>
            <person name="Mannion A.J."/>
            <person name="Shen Z."/>
            <person name="Fox J.G."/>
        </authorList>
    </citation>
    <scope>NUCLEOTIDE SEQUENCE [LARGE SCALE GENOMIC DNA]</scope>
    <source>
        <strain evidence="1 2">MIT 98-6070</strain>
    </source>
</reference>
<gene>
    <name evidence="1" type="ORF">CQA63_03400</name>
</gene>
<name>A0A3D8I6B2_9HELI</name>